<protein>
    <recommendedName>
        <fullName evidence="1">Amine oxidase domain-containing protein</fullName>
    </recommendedName>
</protein>
<organism evidence="2">
    <name type="scientific">hydrothermal vent metagenome</name>
    <dbReference type="NCBI Taxonomy" id="652676"/>
    <lineage>
        <taxon>unclassified sequences</taxon>
        <taxon>metagenomes</taxon>
        <taxon>ecological metagenomes</taxon>
    </lineage>
</organism>
<dbReference type="GO" id="GO:0016491">
    <property type="term" value="F:oxidoreductase activity"/>
    <property type="evidence" value="ECO:0007669"/>
    <property type="project" value="InterPro"/>
</dbReference>
<evidence type="ECO:0000259" key="1">
    <source>
        <dbReference type="Pfam" id="PF01593"/>
    </source>
</evidence>
<dbReference type="InterPro" id="IPR036188">
    <property type="entry name" value="FAD/NAD-bd_sf"/>
</dbReference>
<name>A0A3B0XA73_9ZZZZ</name>
<dbReference type="GO" id="GO:0008767">
    <property type="term" value="F:UDP-galactopyranose mutase activity"/>
    <property type="evidence" value="ECO:0007669"/>
    <property type="project" value="TreeGrafter"/>
</dbReference>
<reference evidence="2" key="1">
    <citation type="submission" date="2018-06" db="EMBL/GenBank/DDBJ databases">
        <authorList>
            <person name="Zhirakovskaya E."/>
        </authorList>
    </citation>
    <scope>NUCLEOTIDE SEQUENCE</scope>
</reference>
<dbReference type="SUPFAM" id="SSF51905">
    <property type="entry name" value="FAD/NAD(P)-binding domain"/>
    <property type="match status" value="1"/>
</dbReference>
<evidence type="ECO:0000313" key="2">
    <source>
        <dbReference type="EMBL" id="VAW61500.1"/>
    </source>
</evidence>
<gene>
    <name evidence="2" type="ORF">MNBD_GAMMA11-2530</name>
</gene>
<proteinExistence type="predicted"/>
<dbReference type="Gene3D" id="3.50.50.60">
    <property type="entry name" value="FAD/NAD(P)-binding domain"/>
    <property type="match status" value="1"/>
</dbReference>
<dbReference type="GO" id="GO:0050660">
    <property type="term" value="F:flavin adenine dinucleotide binding"/>
    <property type="evidence" value="ECO:0007669"/>
    <property type="project" value="TreeGrafter"/>
</dbReference>
<dbReference type="PANTHER" id="PTHR21197">
    <property type="entry name" value="UDP-GALACTOPYRANOSE MUTASE"/>
    <property type="match status" value="1"/>
</dbReference>
<dbReference type="EMBL" id="UOFG01000148">
    <property type="protein sequence ID" value="VAW61500.1"/>
    <property type="molecule type" value="Genomic_DNA"/>
</dbReference>
<dbReference type="InterPro" id="IPR002937">
    <property type="entry name" value="Amino_oxidase"/>
</dbReference>
<feature type="domain" description="Amine oxidase" evidence="1">
    <location>
        <begin position="16"/>
        <end position="371"/>
    </location>
</feature>
<dbReference type="GO" id="GO:0005829">
    <property type="term" value="C:cytosol"/>
    <property type="evidence" value="ECO:0007669"/>
    <property type="project" value="TreeGrafter"/>
</dbReference>
<sequence>MSPTQHKDVVIIGAGLSGLAAASELNDHAVVLEKNPKPGGLVQSVCFNGYWFDHVLHLLYFNNKQTEKRIKNLLGTSLANCGGKAVVESLSGNCRFPIQLHLSSLPKNIVAGCLQDIAELTYREKRPYTKNFKDWLLNTFGNTLCNEFMLPYNNKMWKRPLQELVPANFNWNITRPDFKKVVQGALETDKEFDAYNSNGWYPRPPADSPVRGMGYLSHMMSREITGLRHGHTIKNIHVKNRSIDVESADGNYTIKYEHCIATCPLPQMSNICDSLPDVIRSDLGRLRHNCVTSVALNIRGKKPDNSELWRYYADENIIFTRLIFMHIFDPLSSPENGWGLLVELTHRAEDSIIDESELTERVVQDIMKVGILSDADEILEINIMTADPAYVVFNKDTQAIIEKAQNYLEKNSIHTLGRYGRWEYSSMSQVITDGYALGKKLNESLLGVVL</sequence>
<dbReference type="AlphaFoldDB" id="A0A3B0XA73"/>
<dbReference type="PANTHER" id="PTHR21197:SF0">
    <property type="entry name" value="UDP-GALACTOPYRANOSE MUTASE"/>
    <property type="match status" value="1"/>
</dbReference>
<dbReference type="Pfam" id="PF01593">
    <property type="entry name" value="Amino_oxidase"/>
    <property type="match status" value="1"/>
</dbReference>
<dbReference type="PRINTS" id="PR00420">
    <property type="entry name" value="RNGMNOXGNASE"/>
</dbReference>
<accession>A0A3B0XA73</accession>